<evidence type="ECO:0000256" key="1">
    <source>
        <dbReference type="ARBA" id="ARBA00006739"/>
    </source>
</evidence>
<dbReference type="PANTHER" id="PTHR43179">
    <property type="entry name" value="RHAMNOSYLTRANSFERASE WBBL"/>
    <property type="match status" value="1"/>
</dbReference>
<gene>
    <name evidence="4" type="ORF">J0A65_11320</name>
</gene>
<evidence type="ECO:0000256" key="2">
    <source>
        <dbReference type="ARBA" id="ARBA00022676"/>
    </source>
</evidence>
<organism evidence="4 5">
    <name type="scientific">Bowmanella yangjiangensis</name>
    <dbReference type="NCBI Taxonomy" id="2811230"/>
    <lineage>
        <taxon>Bacteria</taxon>
        <taxon>Pseudomonadati</taxon>
        <taxon>Pseudomonadota</taxon>
        <taxon>Gammaproteobacteria</taxon>
        <taxon>Alteromonadales</taxon>
        <taxon>Alteromonadaceae</taxon>
        <taxon>Bowmanella</taxon>
    </lineage>
</organism>
<evidence type="ECO:0000313" key="5">
    <source>
        <dbReference type="Proteomes" id="UP000663992"/>
    </source>
</evidence>
<evidence type="ECO:0000256" key="3">
    <source>
        <dbReference type="ARBA" id="ARBA00022679"/>
    </source>
</evidence>
<dbReference type="Gene3D" id="3.90.550.10">
    <property type="entry name" value="Spore Coat Polysaccharide Biosynthesis Protein SpsA, Chain A"/>
    <property type="match status" value="1"/>
</dbReference>
<keyword evidence="2" id="KW-0328">Glycosyltransferase</keyword>
<dbReference type="CDD" id="cd02526">
    <property type="entry name" value="GT2_RfbF_like"/>
    <property type="match status" value="1"/>
</dbReference>
<reference evidence="4 5" key="1">
    <citation type="submission" date="2021-03" db="EMBL/GenBank/DDBJ databases">
        <title>novel species isolated from a fishpond in China.</title>
        <authorList>
            <person name="Lu H."/>
            <person name="Cai Z."/>
        </authorList>
    </citation>
    <scope>NUCLEOTIDE SEQUENCE [LARGE SCALE GENOMIC DNA]</scope>
    <source>
        <strain evidence="4 5">Y57</strain>
    </source>
</reference>
<dbReference type="Proteomes" id="UP000663992">
    <property type="component" value="Unassembled WGS sequence"/>
</dbReference>
<name>A0ABS3CTL5_9ALTE</name>
<accession>A0ABS3CTL5</accession>
<dbReference type="InterPro" id="IPR029044">
    <property type="entry name" value="Nucleotide-diphossugar_trans"/>
</dbReference>
<evidence type="ECO:0000313" key="4">
    <source>
        <dbReference type="EMBL" id="MBN7820459.1"/>
    </source>
</evidence>
<sequence length="293" mass="33504">MGAVVILYKPDLTEARALLGSLARQVDLVCVIDNSPLSMYSPLTLSEHGNLAFHHYPNNLGIATAQNEGLKQLIEAGCKYALLFDQDSQFETDFVARMTYVFQKTKRQNLKGFAAIGPSLVCAFTQEIVRPRIQTEIERFDDVSSVPQIIASGMMIDLDHLQQVGFKDDSLFIDGVDHEWCWRAREHGFSIGLALNIFMLHRLGDGRRKFAGIPFKVGSPVRLYYQFRNIFILSRRSYVPLYWKLRNFAVMPLRIFANSILLPNRMIRLRFMTRGILDGMRNRSGPLRENAKK</sequence>
<dbReference type="SUPFAM" id="SSF53448">
    <property type="entry name" value="Nucleotide-diphospho-sugar transferases"/>
    <property type="match status" value="1"/>
</dbReference>
<keyword evidence="5" id="KW-1185">Reference proteome</keyword>
<dbReference type="PANTHER" id="PTHR43179:SF12">
    <property type="entry name" value="GALACTOFURANOSYLTRANSFERASE GLFT2"/>
    <property type="match status" value="1"/>
</dbReference>
<keyword evidence="3" id="KW-0808">Transferase</keyword>
<proteinExistence type="inferred from homology"/>
<comment type="caution">
    <text evidence="4">The sequence shown here is derived from an EMBL/GenBank/DDBJ whole genome shotgun (WGS) entry which is preliminary data.</text>
</comment>
<dbReference type="EMBL" id="JAFKCS010000009">
    <property type="protein sequence ID" value="MBN7820459.1"/>
    <property type="molecule type" value="Genomic_DNA"/>
</dbReference>
<comment type="similarity">
    <text evidence="1">Belongs to the glycosyltransferase 2 family.</text>
</comment>
<protein>
    <submittedName>
        <fullName evidence="4">Glycosyltransferase family 2 protein</fullName>
    </submittedName>
</protein>